<feature type="compositionally biased region" description="Low complexity" evidence="1">
    <location>
        <begin position="121"/>
        <end position="132"/>
    </location>
</feature>
<proteinExistence type="predicted"/>
<organism evidence="3 4">
    <name type="scientific">Geothrix oryzae</name>
    <dbReference type="NCBI Taxonomy" id="2927975"/>
    <lineage>
        <taxon>Bacteria</taxon>
        <taxon>Pseudomonadati</taxon>
        <taxon>Acidobacteriota</taxon>
        <taxon>Holophagae</taxon>
        <taxon>Holophagales</taxon>
        <taxon>Holophagaceae</taxon>
        <taxon>Geothrix</taxon>
    </lineage>
</organism>
<dbReference type="RefSeq" id="WP_286355914.1">
    <property type="nucleotide sequence ID" value="NZ_AP027079.1"/>
</dbReference>
<dbReference type="InterPro" id="IPR007076">
    <property type="entry name" value="TfoX_N"/>
</dbReference>
<dbReference type="Proteomes" id="UP001242010">
    <property type="component" value="Chromosome"/>
</dbReference>
<evidence type="ECO:0000313" key="4">
    <source>
        <dbReference type="Proteomes" id="UP001242010"/>
    </source>
</evidence>
<feature type="region of interest" description="Disordered" evidence="1">
    <location>
        <begin position="111"/>
        <end position="140"/>
    </location>
</feature>
<keyword evidence="4" id="KW-1185">Reference proteome</keyword>
<gene>
    <name evidence="3" type="ORF">GETHOR_13750</name>
</gene>
<evidence type="ECO:0000259" key="2">
    <source>
        <dbReference type="Pfam" id="PF04993"/>
    </source>
</evidence>
<name>A0ABN6UZK8_9BACT</name>
<sequence>MVAMAVSVSFRTYLLEQLGRIRPVTARAMFGGLCFFAEGRAFALADDGVLYFKVDATNRPDFEAAGMGPFLPFGDPGKPMGYYELPEDVLEDADELARWMAKAIAVAERAKAKAKPKAKPKAPAAPKGPAKPGTRGSSRR</sequence>
<dbReference type="SUPFAM" id="SSF159894">
    <property type="entry name" value="YgaC/TfoX-N like"/>
    <property type="match status" value="1"/>
</dbReference>
<dbReference type="EMBL" id="AP027079">
    <property type="protein sequence ID" value="BDU69274.1"/>
    <property type="molecule type" value="Genomic_DNA"/>
</dbReference>
<reference evidence="4" key="1">
    <citation type="journal article" date="2023" name="Int. J. Syst. Evol. Microbiol.">
        <title>Mesoterricola silvestris gen. nov., sp. nov., Mesoterricola sediminis sp. nov., Geothrix oryzae sp. nov., Geothrix edaphica sp. nov., Geothrix rubra sp. nov., and Geothrix limicola sp. nov., six novel members of Acidobacteriota isolated from soils.</title>
        <authorList>
            <person name="Itoh H."/>
            <person name="Sugisawa Y."/>
            <person name="Mise K."/>
            <person name="Xu Z."/>
            <person name="Kuniyasu M."/>
            <person name="Ushijima N."/>
            <person name="Kawano K."/>
            <person name="Kobayashi E."/>
            <person name="Shiratori Y."/>
            <person name="Masuda Y."/>
            <person name="Senoo K."/>
        </authorList>
    </citation>
    <scope>NUCLEOTIDE SEQUENCE [LARGE SCALE GENOMIC DNA]</scope>
    <source>
        <strain evidence="4">Red222</strain>
    </source>
</reference>
<dbReference type="Gene3D" id="3.30.1460.30">
    <property type="entry name" value="YgaC/TfoX-N like chaperone"/>
    <property type="match status" value="1"/>
</dbReference>
<protein>
    <recommendedName>
        <fullName evidence="2">TfoX N-terminal domain-containing protein</fullName>
    </recommendedName>
</protein>
<evidence type="ECO:0000256" key="1">
    <source>
        <dbReference type="SAM" id="MobiDB-lite"/>
    </source>
</evidence>
<dbReference type="Pfam" id="PF04993">
    <property type="entry name" value="TfoX_N"/>
    <property type="match status" value="1"/>
</dbReference>
<feature type="domain" description="TfoX N-terminal" evidence="2">
    <location>
        <begin position="16"/>
        <end position="106"/>
    </location>
</feature>
<evidence type="ECO:0000313" key="3">
    <source>
        <dbReference type="EMBL" id="BDU69274.1"/>
    </source>
</evidence>
<accession>A0ABN6UZK8</accession>